<dbReference type="EMBL" id="CAJNOC010002277">
    <property type="protein sequence ID" value="CAF0923377.1"/>
    <property type="molecule type" value="Genomic_DNA"/>
</dbReference>
<keyword evidence="3" id="KW-1185">Reference proteome</keyword>
<dbReference type="Proteomes" id="UP000663879">
    <property type="component" value="Unassembled WGS sequence"/>
</dbReference>
<protein>
    <submittedName>
        <fullName evidence="2">Uncharacterized protein</fullName>
    </submittedName>
</protein>
<comment type="caution">
    <text evidence="2">The sequence shown here is derived from an EMBL/GenBank/DDBJ whole genome shotgun (WGS) entry which is preliminary data.</text>
</comment>
<evidence type="ECO:0000313" key="3">
    <source>
        <dbReference type="Proteomes" id="UP000663879"/>
    </source>
</evidence>
<sequence length="145" mass="16715">MHPESKSNESELLNPGDDTTDNTGQLEYVQLLKEVETLKKSEKALDYDIHSSSNNLNTIKEAIESGKIMGNTMVFKKQEDNKYRYYCRYMKKGCKAALYLQLDEVTKCLCFVSSVDHTNHRENIESKEKINPTVRQRIVEIEAFG</sequence>
<proteinExistence type="predicted"/>
<evidence type="ECO:0000256" key="1">
    <source>
        <dbReference type="SAM" id="MobiDB-lite"/>
    </source>
</evidence>
<organism evidence="2 3">
    <name type="scientific">Brachionus calyciflorus</name>
    <dbReference type="NCBI Taxonomy" id="104777"/>
    <lineage>
        <taxon>Eukaryota</taxon>
        <taxon>Metazoa</taxon>
        <taxon>Spiralia</taxon>
        <taxon>Gnathifera</taxon>
        <taxon>Rotifera</taxon>
        <taxon>Eurotatoria</taxon>
        <taxon>Monogononta</taxon>
        <taxon>Pseudotrocha</taxon>
        <taxon>Ploima</taxon>
        <taxon>Brachionidae</taxon>
        <taxon>Brachionus</taxon>
    </lineage>
</organism>
<accession>A0A814B6D8</accession>
<dbReference type="OrthoDB" id="10137434at2759"/>
<name>A0A814B6D8_9BILA</name>
<dbReference type="AlphaFoldDB" id="A0A814B6D8"/>
<gene>
    <name evidence="2" type="ORF">OXX778_LOCUS12505</name>
</gene>
<evidence type="ECO:0000313" key="2">
    <source>
        <dbReference type="EMBL" id="CAF0923377.1"/>
    </source>
</evidence>
<feature type="region of interest" description="Disordered" evidence="1">
    <location>
        <begin position="1"/>
        <end position="23"/>
    </location>
</feature>
<reference evidence="2" key="1">
    <citation type="submission" date="2021-02" db="EMBL/GenBank/DDBJ databases">
        <authorList>
            <person name="Nowell W R."/>
        </authorList>
    </citation>
    <scope>NUCLEOTIDE SEQUENCE</scope>
    <source>
        <strain evidence="2">Ploen Becks lab</strain>
    </source>
</reference>